<feature type="compositionally biased region" description="Basic residues" evidence="1">
    <location>
        <begin position="2263"/>
        <end position="2277"/>
    </location>
</feature>
<feature type="compositionally biased region" description="Low complexity" evidence="1">
    <location>
        <begin position="2203"/>
        <end position="2222"/>
    </location>
</feature>
<gene>
    <name evidence="2" type="ORF">OSTQU699_LOCUS3613</name>
</gene>
<feature type="region of interest" description="Disordered" evidence="1">
    <location>
        <begin position="1405"/>
        <end position="1521"/>
    </location>
</feature>
<feature type="compositionally biased region" description="Basic and acidic residues" evidence="1">
    <location>
        <begin position="1882"/>
        <end position="1891"/>
    </location>
</feature>
<organism evidence="2 3">
    <name type="scientific">Ostreobium quekettii</name>
    <dbReference type="NCBI Taxonomy" id="121088"/>
    <lineage>
        <taxon>Eukaryota</taxon>
        <taxon>Viridiplantae</taxon>
        <taxon>Chlorophyta</taxon>
        <taxon>core chlorophytes</taxon>
        <taxon>Ulvophyceae</taxon>
        <taxon>TCBD clade</taxon>
        <taxon>Bryopsidales</taxon>
        <taxon>Ostreobineae</taxon>
        <taxon>Ostreobiaceae</taxon>
        <taxon>Ostreobium</taxon>
    </lineage>
</organism>
<feature type="compositionally biased region" description="Gly residues" evidence="1">
    <location>
        <begin position="1086"/>
        <end position="1096"/>
    </location>
</feature>
<feature type="compositionally biased region" description="Basic residues" evidence="1">
    <location>
        <begin position="856"/>
        <end position="870"/>
    </location>
</feature>
<evidence type="ECO:0000256" key="1">
    <source>
        <dbReference type="SAM" id="MobiDB-lite"/>
    </source>
</evidence>
<feature type="compositionally biased region" description="Basic and acidic residues" evidence="1">
    <location>
        <begin position="1134"/>
        <end position="1143"/>
    </location>
</feature>
<feature type="region of interest" description="Disordered" evidence="1">
    <location>
        <begin position="1"/>
        <end position="40"/>
    </location>
</feature>
<feature type="compositionally biased region" description="Basic and acidic residues" evidence="1">
    <location>
        <begin position="2191"/>
        <end position="2202"/>
    </location>
</feature>
<feature type="compositionally biased region" description="Low complexity" evidence="1">
    <location>
        <begin position="2465"/>
        <end position="2477"/>
    </location>
</feature>
<reference evidence="2" key="1">
    <citation type="submission" date="2020-12" db="EMBL/GenBank/DDBJ databases">
        <authorList>
            <person name="Iha C."/>
        </authorList>
    </citation>
    <scope>NUCLEOTIDE SEQUENCE</scope>
</reference>
<dbReference type="Proteomes" id="UP000708148">
    <property type="component" value="Unassembled WGS sequence"/>
</dbReference>
<proteinExistence type="predicted"/>
<feature type="compositionally biased region" description="Basic and acidic residues" evidence="1">
    <location>
        <begin position="3226"/>
        <end position="3236"/>
    </location>
</feature>
<feature type="region of interest" description="Disordered" evidence="1">
    <location>
        <begin position="1164"/>
        <end position="1201"/>
    </location>
</feature>
<feature type="region of interest" description="Disordered" evidence="1">
    <location>
        <begin position="66"/>
        <end position="364"/>
    </location>
</feature>
<sequence length="3299" mass="328990">ALAKGAPAARTEAPEGPKDTPSATKDAPDTGKGSLAAQKDSTVASKGLPAAAKVLPVAALALPTAAQGALDAAKGAPDATKTQPVEGKGGPDGVVDSPAGVKGLPETPGGSASAASGSPAIEKGTETPAKETPSGKEGPSAVGSDTEPVVTPRSRKGGEEKPKGGLLSKLNRKVRGKKKSDAESAGPDLKEAAAVQGPPDTHKEGPKASEGAPSQARNLLTVVEGSPDATETAPDAPKSALHAAGELPAGSGAFPTAGECTQDASKGLPDGSKGTPGAPKSIPDSSKGAPDAPKGTPVAAKGGVTASPDGSGGAKSAPKATDRAPDGPKGATLASRDLAVGAEGTPSAGKDGPDAAKEAPPGAVSTAAAGVALPAAAMASKGASEAGPGAGEGAAEAPKTSPGVPNSTPRGDEPKRGLMSKLLSIVGAGKEPEPGDEVVVSYVDQPVWGQALTKPEVGELNDELSELFTELGIDPTKYFNRPLDDFDSPADFYEELSGRLEGDTQDVDVTETLATRLGDDHPLVVELRRREALADVKVLDEYIKGELGPEKAAIVYKKVPDEFRTPLDYYKELQGVAKAHEMDLVPIIEAKLGKTHPLPLALRGDGIAAKARWQSIKKVLSFKPSISPAGVQGEPAQPESSDGVAAAPVKGRGIAAWPLPGEARAAGKAAPERKGEPGEEKKGALPAEAPAGAPAKVGPAAGTEAPEGPKDTPTAKKDALDASKGSLAAEKDSTKASKGLPAAAKVLPMAAMALPAAAQGALDAAKGAPDDTKAQPVGGKGGPDGAGDSPAGAKGLPKTPGEAAAAASGSPASGKGTVAPSSETPSGKEGLSAVGADAEPVVTPRSGKGGDEKPKRGLLSKLSRKVRGKKKSDVESAALDMKEVAAMQGPPDSPKEGPKASEGAPSQARNLLTVVEGSPDATETAPDAPKSALHAAGELPAGSGAFPTAGECTQDASKGLPDGSEGTPGAAKSIPDSSKGAPDAPKGTGDASKGTRDAAKGTPDAARGMRDAPKGTLVAPKGTGAASVSQSTAAAAVTGSKGIPSAIGEPPVVGEGLPDGLKGTGDSPKGTLDAGVPVGAKVSPGVGVGGPDGSGGAKAVPKAADCAPDGPKGATLSSRDLPVGAEGAPSAGKDGPDAAKEAPPRAVGTAAAGAALPVAAMALQGAGKPGPGAREGAADAPNASPRVPKSTPRGDKPKRGLMSKLLSIVGAGKEPEPGDEVVVSYVDQPVWGQALTKPEVGELNDELSELFTELGIDPTKYFNRPLDDFDSPADFYEELSGRLEGDTQDVDVTETLATRLGDDHPLVVELRRREALADVKVLDEYIKGELDPEKAAIVYKKVPDEFRTPLDYYKELQGVAQAHEMDLVPIIEAKLGKTHPLPLALRGDGIAAKARWQSMKKALSFKPSVSPAGDNAKPTQPESSDIAAAVPVKGRGIASWPLPGEDKAAGEAAPERKGEPGEEKKGALPAKAPAGAPAKWAPAARTEAPEGRKDTPSATKDAPDTSKDSLAAEKDSMEASKGLPAAAKVLPVAAMALPAAAHGALDAAKGAPDDTKTQPVGGKSGSDDVKDSPAGVKGLPEAPGEAATAASRSPVAEKDTKAPAKETSSGKEGPSAVGGAAEPAVTPRTEKRGEEKPKRGLLSKLSRKVRGKKKSDAESAVPDVKEAAAVQGPPDTPKGGPDATEGECPQDASKGLPDGSKGTPGAPKSIPDSSNAAPDAPKGTPYAARDMPDTPKGAPDAPKGTGNAPKGTPDAAKGTPDSLKGTPDGSVAGVASVSPRTVAAAPAGPKGIPSAVGESPVVGGGLPDGLKGTGEAPKATTDAGVAGRARVSPGVGVSGPDDSSAKAAPKAADRAPDGPKGATLSSRDLPVGAEGAPSAGKDGPDAAKEAPPRAVGTAAAGAALPVAAMALQGASKAGPGAGEGAADAPNASPRVPKSTPRGDKPKRGLMSKLLSIVGAGKEPEPGDEVVVSYADQPVWGQALTKPEVGELNDELSELLTELGIDPTKYFNRPLDDFDSPADFYEELSGRLEGDTQDVDVTETLATRLGDDHPLVVELRRREALADVKVLDEYIKGELGPEKAAIVYKKVPDEFHTPLDYYKELQGVAKANGMDLVPIIEAKLGDGIAAKARWQSMKKALSFKPPALRAGAQGKPTQPNSSDGAGAVPVKGRGVASWPLPGEVKAAAKAVPEGKGEPGEETKGALPAEAPAGEPAKGAPATGMEALEGPKDTPSTTKDAPDVPKGSPAAKKDSTEGGEEKPKRGLLSKLSRKVRGKKKSDTEAAAPGVKEAAAIQGAPDTPKEGPDASGGAPSQAGDLPVVAEGSLDAPKTAPDAPKSSLHAARELPVGSGALPTAGEGTQAASKRLPDGLKGTPGAPKSTTDSLKGAPDAPKGSPDAATGIHVVPTGTPDGGVAVGATESPSALVAASDGLKGVPSATGDSAVVGEFSPDGSKGTGDASKGRADVGVPGGAKVAPGSGVGGADGPSGTNDADGASDGPKGSSLASRDLPVVAEGTPSAGKDRPDAAKAVPPGPVGAAATGAALPVAAMTSQGAGKAAPAAAEGAPDVAKASPRVVKGPPSGDKPKRGLMSKLMSIVGAGKEMGEEVAVSYVDQPVWGQALTKPEVGELNDELAELFTELGIDPTKYFNRPLDDFNTPADFYEDLSGRLEGDTQEVDVTETLATRLGDDHPLVVELQRREALADVKMLDEYIKGALGPEKAATIYKKVPDEFHTPLGYYKELQGVAKANGMDLVPIIEAKLGEMHSLPMALRGDGIAAKAKWQSMKKALSFKPSASPVGVQRKPALPESSDDEATAAVKDRDIAPWPLPGDAKATAKAAPEGKGEPGTAEENARPAGTPIGVPAKGGPGAVTEAPKGSKGTPSAAKDAPDTTKGSPAVKKDSTPGAVAAPAASAAVPVAAMALQDAVQAGPATAEGVHDAPDVVSALPETSGNALAAPHVDKSAQAPEMVAPTEGLGPPIADRAEAGKVSPVEGTPRRGLLSRLSRKVRSKRKSEPDVAVVLDDKEPAGGKDSGAPGASQDFTSKPEVSADGAKAAAVKALPEAAKDTPSATSTGPSAARDLPYEAKGSPHAAKDLPALEYGLDTKNEAQKVVPVAAAASATGSKAMKDSPKVAPDAVHDTPAANAGAPTADVVKPAAAAAVSEPLVAVNALPDGASGGPSPENGAEDLPKEKSVLSEDEKDMISERDVRFSQPVGGRHGGGLDAVEAKPKGRSDVADSPVAVREGVMAVADVRVRDVDVRDETGEDAAPCCSKCGCFKCCCMFCRKCCIRWVNCFGTR</sequence>
<keyword evidence="3" id="KW-1185">Reference proteome</keyword>
<feature type="compositionally biased region" description="Basic and acidic residues" evidence="1">
    <location>
        <begin position="1487"/>
        <end position="1518"/>
    </location>
</feature>
<feature type="compositionally biased region" description="Basic and acidic residues" evidence="1">
    <location>
        <begin position="3188"/>
        <end position="3210"/>
    </location>
</feature>
<dbReference type="EMBL" id="CAJHUC010000794">
    <property type="protein sequence ID" value="CAD7698252.1"/>
    <property type="molecule type" value="Genomic_DNA"/>
</dbReference>
<feature type="compositionally biased region" description="Low complexity" evidence="1">
    <location>
        <begin position="786"/>
        <end position="814"/>
    </location>
</feature>
<feature type="compositionally biased region" description="Low complexity" evidence="1">
    <location>
        <begin position="684"/>
        <end position="702"/>
    </location>
</feature>
<feature type="region of interest" description="Disordered" evidence="1">
    <location>
        <begin position="1914"/>
        <end position="1949"/>
    </location>
</feature>
<feature type="region of interest" description="Disordered" evidence="1">
    <location>
        <begin position="2791"/>
        <end position="2904"/>
    </location>
</feature>
<feature type="compositionally biased region" description="Low complexity" evidence="1">
    <location>
        <begin position="1022"/>
        <end position="1040"/>
    </location>
</feature>
<feature type="region of interest" description="Disordered" evidence="1">
    <location>
        <begin position="757"/>
        <end position="1150"/>
    </location>
</feature>
<feature type="compositionally biased region" description="Low complexity" evidence="1">
    <location>
        <begin position="108"/>
        <end position="120"/>
    </location>
</feature>
<feature type="compositionally biased region" description="Basic and acidic residues" evidence="1">
    <location>
        <begin position="707"/>
        <end position="721"/>
    </location>
</feature>
<feature type="region of interest" description="Disordered" evidence="1">
    <location>
        <begin position="2974"/>
        <end position="3093"/>
    </location>
</feature>
<feature type="compositionally biased region" description="Low complexity" evidence="1">
    <location>
        <begin position="377"/>
        <end position="399"/>
    </location>
</feature>
<feature type="region of interest" description="Disordered" evidence="1">
    <location>
        <begin position="2558"/>
        <end position="2588"/>
    </location>
</feature>
<evidence type="ECO:0000313" key="3">
    <source>
        <dbReference type="Proteomes" id="UP000708148"/>
    </source>
</evidence>
<feature type="compositionally biased region" description="Basic and acidic residues" evidence="1">
    <location>
        <begin position="2249"/>
        <end position="2262"/>
    </location>
</feature>
<feature type="compositionally biased region" description="Basic and acidic residues" evidence="1">
    <location>
        <begin position="1595"/>
        <end position="1604"/>
    </location>
</feature>
<feature type="region of interest" description="Disordered" evidence="1">
    <location>
        <begin position="3171"/>
        <end position="3238"/>
    </location>
</feature>
<feature type="compositionally biased region" description="Low complexity" evidence="1">
    <location>
        <begin position="1074"/>
        <end position="1085"/>
    </location>
</feature>
<feature type="region of interest" description="Disordered" evidence="1">
    <location>
        <begin position="655"/>
        <end position="738"/>
    </location>
</feature>
<feature type="region of interest" description="Disordered" evidence="1">
    <location>
        <begin position="1544"/>
        <end position="1898"/>
    </location>
</feature>
<feature type="compositionally biased region" description="Low complexity" evidence="1">
    <location>
        <begin position="66"/>
        <end position="76"/>
    </location>
</feature>
<accession>A0A8S1IW60</accession>
<feature type="compositionally biased region" description="Low complexity" evidence="1">
    <location>
        <begin position="1467"/>
        <end position="1484"/>
    </location>
</feature>
<feature type="compositionally biased region" description="Low complexity" evidence="1">
    <location>
        <begin position="757"/>
        <end position="767"/>
    </location>
</feature>
<dbReference type="OrthoDB" id="578375at2759"/>
<feature type="compositionally biased region" description="Low complexity" evidence="1">
    <location>
        <begin position="2558"/>
        <end position="2571"/>
    </location>
</feature>
<feature type="region of interest" description="Disordered" evidence="1">
    <location>
        <begin position="2147"/>
        <end position="2417"/>
    </location>
</feature>
<feature type="compositionally biased region" description="Basic and acidic residues" evidence="1">
    <location>
        <begin position="1444"/>
        <end position="1466"/>
    </location>
</feature>
<feature type="region of interest" description="Disordered" evidence="1">
    <location>
        <begin position="3119"/>
        <end position="3148"/>
    </location>
</feature>
<feature type="compositionally biased region" description="Low complexity" evidence="1">
    <location>
        <begin position="1914"/>
        <end position="1931"/>
    </location>
</feature>
<protein>
    <submittedName>
        <fullName evidence="2">Uncharacterized protein</fullName>
    </submittedName>
</protein>
<feature type="region of interest" description="Disordered" evidence="1">
    <location>
        <begin position="2430"/>
        <end position="2534"/>
    </location>
</feature>
<feature type="compositionally biased region" description="Low complexity" evidence="1">
    <location>
        <begin position="1840"/>
        <end position="1850"/>
    </location>
</feature>
<feature type="region of interest" description="Disordered" evidence="1">
    <location>
        <begin position="377"/>
        <end position="419"/>
    </location>
</feature>
<name>A0A8S1IW60_9CHLO</name>
<evidence type="ECO:0000313" key="2">
    <source>
        <dbReference type="EMBL" id="CAD7698252.1"/>
    </source>
</evidence>
<feature type="compositionally biased region" description="Basic and acidic residues" evidence="1">
    <location>
        <begin position="1628"/>
        <end position="1638"/>
    </location>
</feature>
<feature type="compositionally biased region" description="Basic and acidic residues" evidence="1">
    <location>
        <begin position="670"/>
        <end position="683"/>
    </location>
</feature>
<feature type="compositionally biased region" description="Low complexity" evidence="1">
    <location>
        <begin position="3050"/>
        <end position="3063"/>
    </location>
</feature>
<feature type="non-terminal residue" evidence="2">
    <location>
        <position position="1"/>
    </location>
</feature>
<feature type="compositionally biased region" description="Basic residues" evidence="1">
    <location>
        <begin position="1639"/>
        <end position="1653"/>
    </location>
</feature>
<comment type="caution">
    <text evidence="2">The sequence shown here is derived from an EMBL/GenBank/DDBJ whole genome shotgun (WGS) entry which is preliminary data.</text>
</comment>
<feature type="compositionally biased region" description="Low complexity" evidence="1">
    <location>
        <begin position="2283"/>
        <end position="2293"/>
    </location>
</feature>